<reference evidence="1 2" key="1">
    <citation type="journal article" date="2016" name="Nat. Commun.">
        <title>Thousands of microbial genomes shed light on interconnected biogeochemical processes in an aquifer system.</title>
        <authorList>
            <person name="Anantharaman K."/>
            <person name="Brown C.T."/>
            <person name="Hug L.A."/>
            <person name="Sharon I."/>
            <person name="Castelle C.J."/>
            <person name="Probst A.J."/>
            <person name="Thomas B.C."/>
            <person name="Singh A."/>
            <person name="Wilkins M.J."/>
            <person name="Karaoz U."/>
            <person name="Brodie E.L."/>
            <person name="Williams K.H."/>
            <person name="Hubbard S.S."/>
            <person name="Banfield J.F."/>
        </authorList>
    </citation>
    <scope>NUCLEOTIDE SEQUENCE [LARGE SCALE GENOMIC DNA]</scope>
</reference>
<sequence length="121" mass="13599">MKCKKILDNKQRCRAFAQSEKDFCFRHDPENQEVSKLSSQKGGQNRALQGFYGKSVRLNTPEDVKKFLGQVINGVWAEGVPVPVGSSMGFLTRCWLDAYEASDIVKRLDEIEEKLKLSGSG</sequence>
<comment type="caution">
    <text evidence="1">The sequence shown here is derived from an EMBL/GenBank/DDBJ whole genome shotgun (WGS) entry which is preliminary data.</text>
</comment>
<dbReference type="EMBL" id="MFDM01000030">
    <property type="protein sequence ID" value="OGE42136.1"/>
    <property type="molecule type" value="Genomic_DNA"/>
</dbReference>
<evidence type="ECO:0000313" key="1">
    <source>
        <dbReference type="EMBL" id="OGE42136.1"/>
    </source>
</evidence>
<protein>
    <submittedName>
        <fullName evidence="1">Uncharacterized protein</fullName>
    </submittedName>
</protein>
<dbReference type="Proteomes" id="UP000178565">
    <property type="component" value="Unassembled WGS sequence"/>
</dbReference>
<gene>
    <name evidence="1" type="ORF">A3B45_00580</name>
</gene>
<organism evidence="1 2">
    <name type="scientific">Candidatus Daviesbacteria bacterium RIFCSPLOWO2_01_FULL_39_12</name>
    <dbReference type="NCBI Taxonomy" id="1797785"/>
    <lineage>
        <taxon>Bacteria</taxon>
        <taxon>Candidatus Daviesiibacteriota</taxon>
    </lineage>
</organism>
<proteinExistence type="predicted"/>
<name>A0A1F5KMH9_9BACT</name>
<dbReference type="STRING" id="1797785.A3B45_00580"/>
<evidence type="ECO:0000313" key="2">
    <source>
        <dbReference type="Proteomes" id="UP000178565"/>
    </source>
</evidence>
<accession>A0A1F5KMH9</accession>
<dbReference type="AlphaFoldDB" id="A0A1F5KMH9"/>